<comment type="caution">
    <text evidence="1">The sequence shown here is derived from an EMBL/GenBank/DDBJ whole genome shotgun (WGS) entry which is preliminary data.</text>
</comment>
<organism evidence="1">
    <name type="scientific">bioreactor metagenome</name>
    <dbReference type="NCBI Taxonomy" id="1076179"/>
    <lineage>
        <taxon>unclassified sequences</taxon>
        <taxon>metagenomes</taxon>
        <taxon>ecological metagenomes</taxon>
    </lineage>
</organism>
<proteinExistence type="predicted"/>
<protein>
    <submittedName>
        <fullName evidence="1">Uncharacterized protein</fullName>
    </submittedName>
</protein>
<reference evidence="1" key="1">
    <citation type="submission" date="2019-08" db="EMBL/GenBank/DDBJ databases">
        <authorList>
            <person name="Kucharzyk K."/>
            <person name="Murdoch R.W."/>
            <person name="Higgins S."/>
            <person name="Loffler F."/>
        </authorList>
    </citation>
    <scope>NUCLEOTIDE SEQUENCE</scope>
</reference>
<name>A0A645HUZ9_9ZZZZ</name>
<sequence>MAESIKLLNKIFMPVAVRIYAHEVVYRIRGHAISFLGQLTPVRMLSSNLIAHAVSIIITYFMNAMRS</sequence>
<dbReference type="AlphaFoldDB" id="A0A645HUZ9"/>
<evidence type="ECO:0000313" key="1">
    <source>
        <dbReference type="EMBL" id="MPN42680.1"/>
    </source>
</evidence>
<gene>
    <name evidence="1" type="ORF">SDC9_190237</name>
</gene>
<dbReference type="EMBL" id="VSSQ01100581">
    <property type="protein sequence ID" value="MPN42680.1"/>
    <property type="molecule type" value="Genomic_DNA"/>
</dbReference>
<accession>A0A645HUZ9</accession>